<dbReference type="PROSITE" id="PS00086">
    <property type="entry name" value="CYTOCHROME_P450"/>
    <property type="match status" value="1"/>
</dbReference>
<dbReference type="EMBL" id="PKFP01000008">
    <property type="protein sequence ID" value="PVH18576.1"/>
    <property type="molecule type" value="Genomic_DNA"/>
</dbReference>
<dbReference type="InterPro" id="IPR001128">
    <property type="entry name" value="Cyt_P450"/>
</dbReference>
<comment type="caution">
    <text evidence="10">The sequence shown here is derived from an EMBL/GenBank/DDBJ whole genome shotgun (WGS) entry which is preliminary data.</text>
</comment>
<dbReference type="AlphaFoldDB" id="A0A2V1ALZ5"/>
<comment type="cofactor">
    <cofactor evidence="1 8">
        <name>heme</name>
        <dbReference type="ChEBI" id="CHEBI:30413"/>
    </cofactor>
</comment>
<dbReference type="CDD" id="cd11063">
    <property type="entry name" value="CYP52"/>
    <property type="match status" value="1"/>
</dbReference>
<evidence type="ECO:0000256" key="5">
    <source>
        <dbReference type="ARBA" id="ARBA00023002"/>
    </source>
</evidence>
<comment type="similarity">
    <text evidence="2 9">Belongs to the cytochrome P450 family.</text>
</comment>
<dbReference type="PANTHER" id="PTHR24287:SF1">
    <property type="entry name" value="P450, PUTATIVE (EUROFUNG)-RELATED"/>
    <property type="match status" value="1"/>
</dbReference>
<dbReference type="SUPFAM" id="SSF48264">
    <property type="entry name" value="Cytochrome P450"/>
    <property type="match status" value="1"/>
</dbReference>
<organism evidence="10 11">
    <name type="scientific">Candidozyma duobushaemuli</name>
    <dbReference type="NCBI Taxonomy" id="1231522"/>
    <lineage>
        <taxon>Eukaryota</taxon>
        <taxon>Fungi</taxon>
        <taxon>Dikarya</taxon>
        <taxon>Ascomycota</taxon>
        <taxon>Saccharomycotina</taxon>
        <taxon>Pichiomycetes</taxon>
        <taxon>Metschnikowiaceae</taxon>
        <taxon>Candidozyma</taxon>
    </lineage>
</organism>
<keyword evidence="3 8" id="KW-0349">Heme</keyword>
<evidence type="ECO:0008006" key="12">
    <source>
        <dbReference type="Google" id="ProtNLM"/>
    </source>
</evidence>
<dbReference type="InterPro" id="IPR036396">
    <property type="entry name" value="Cyt_P450_sf"/>
</dbReference>
<evidence type="ECO:0000256" key="4">
    <source>
        <dbReference type="ARBA" id="ARBA00022723"/>
    </source>
</evidence>
<evidence type="ECO:0000256" key="2">
    <source>
        <dbReference type="ARBA" id="ARBA00010617"/>
    </source>
</evidence>
<evidence type="ECO:0000256" key="3">
    <source>
        <dbReference type="ARBA" id="ARBA00022617"/>
    </source>
</evidence>
<keyword evidence="11" id="KW-1185">Reference proteome</keyword>
<evidence type="ECO:0000313" key="10">
    <source>
        <dbReference type="EMBL" id="PVH18576.1"/>
    </source>
</evidence>
<dbReference type="RefSeq" id="XP_025339516.1">
    <property type="nucleotide sequence ID" value="XM_025480043.1"/>
</dbReference>
<keyword evidence="6 8" id="KW-0408">Iron</keyword>
<dbReference type="InterPro" id="IPR002402">
    <property type="entry name" value="Cyt_P450_E_grp-II"/>
</dbReference>
<dbReference type="Proteomes" id="UP000244406">
    <property type="component" value="Unassembled WGS sequence"/>
</dbReference>
<evidence type="ECO:0000256" key="7">
    <source>
        <dbReference type="ARBA" id="ARBA00023033"/>
    </source>
</evidence>
<protein>
    <recommendedName>
        <fullName evidence="12">Cytochrome P450</fullName>
    </recommendedName>
</protein>
<evidence type="ECO:0000256" key="6">
    <source>
        <dbReference type="ARBA" id="ARBA00023004"/>
    </source>
</evidence>
<gene>
    <name evidence="10" type="ORF">CXQ87_001507</name>
</gene>
<keyword evidence="4 8" id="KW-0479">Metal-binding</keyword>
<dbReference type="GO" id="GO:0020037">
    <property type="term" value="F:heme binding"/>
    <property type="evidence" value="ECO:0007669"/>
    <property type="project" value="InterPro"/>
</dbReference>
<dbReference type="InterPro" id="IPR047146">
    <property type="entry name" value="Cyt_P450_E_CYP52_fungi"/>
</dbReference>
<dbReference type="GeneID" id="37001507"/>
<dbReference type="GO" id="GO:0016712">
    <property type="term" value="F:oxidoreductase activity, acting on paired donors, with incorporation or reduction of molecular oxygen, reduced flavin or flavoprotein as one donor, and incorporation of one atom of oxygen"/>
    <property type="evidence" value="ECO:0007669"/>
    <property type="project" value="InterPro"/>
</dbReference>
<feature type="binding site" description="axial binding residue" evidence="8">
    <location>
        <position position="443"/>
    </location>
    <ligand>
        <name>heme</name>
        <dbReference type="ChEBI" id="CHEBI:30413"/>
    </ligand>
    <ligandPart>
        <name>Fe</name>
        <dbReference type="ChEBI" id="CHEBI:18248"/>
    </ligandPart>
</feature>
<accession>A0A2V1ALZ5</accession>
<name>A0A2V1ALZ5_9ASCO</name>
<dbReference type="Pfam" id="PF00067">
    <property type="entry name" value="p450"/>
    <property type="match status" value="1"/>
</dbReference>
<dbReference type="InterPro" id="IPR017972">
    <property type="entry name" value="Cyt_P450_CS"/>
</dbReference>
<dbReference type="Gene3D" id="1.10.630.10">
    <property type="entry name" value="Cytochrome P450"/>
    <property type="match status" value="1"/>
</dbReference>
<sequence length="494" mass="56059">MSISLFSWHFVAAVVLLVAAKYTYTRIRHHRLAKNWGTQKIHDRKEWWQTLPILFDNSIDTSSGYFLQGVHQRFGSANAFSLAIPGKQIIISQSPKVMKAMFSTQFSDFNLGVRVPAFAPLLGNGIFAAEGSQWKHSRNLLKPQFVREQVGHVEMLEPHVKLMIEHIKRNSGCEFDLEHLFYAFTLDAATHFLFGESTDVLGEKGGNVAFDKSLQYVGEYLAKRSSLFDFYWVANNKGFRDNIKQIHDYTQQFVDKALDLKPEEIELKSNSGYTFLYELVKHTRNPVEIRDELLNIMIAGRATTASLLSSVFMELGRNPRVWASLREEVQRHFGGGEAITFESLKRCTYLKWVINETLRLWPPVASNLREAEKDTSIPEGGGPDGLSPVFCPKGSIIVVMLFSIHRSEQYYGSNANDFVPERWSGLSKIGWAFMPFGSGPRVCLGQQFALTEVSYVLVRLAQAFEKLDYCGEYPPRILANAVLKYKEGVPSRMG</sequence>
<keyword evidence="7 9" id="KW-0503">Monooxygenase</keyword>
<evidence type="ECO:0000256" key="8">
    <source>
        <dbReference type="PIRSR" id="PIRSR602402-1"/>
    </source>
</evidence>
<keyword evidence="5 9" id="KW-0560">Oxidoreductase</keyword>
<evidence type="ECO:0000256" key="1">
    <source>
        <dbReference type="ARBA" id="ARBA00001971"/>
    </source>
</evidence>
<dbReference type="PRINTS" id="PR01239">
    <property type="entry name" value="EP450IICYP52"/>
</dbReference>
<dbReference type="VEuPathDB" id="FungiDB:CXQ87_001507"/>
<dbReference type="PRINTS" id="PR00385">
    <property type="entry name" value="P450"/>
</dbReference>
<evidence type="ECO:0000313" key="11">
    <source>
        <dbReference type="Proteomes" id="UP000244406"/>
    </source>
</evidence>
<dbReference type="PRINTS" id="PR00464">
    <property type="entry name" value="EP450II"/>
</dbReference>
<proteinExistence type="inferred from homology"/>
<evidence type="ECO:0000256" key="9">
    <source>
        <dbReference type="RuleBase" id="RU000461"/>
    </source>
</evidence>
<reference evidence="10 11" key="1">
    <citation type="submission" date="2017-12" db="EMBL/GenBank/DDBJ databases">
        <title>Genome Sequence of the Amphotericin B-resistant Candida duobushaemulonii strain, B09383.</title>
        <authorList>
            <person name="Chow N.A."/>
            <person name="Gade L."/>
            <person name="Batra D."/>
            <person name="Rowe L.A."/>
            <person name="Loparev V.N."/>
            <person name="Litvintseva A.P."/>
        </authorList>
    </citation>
    <scope>NUCLEOTIDE SEQUENCE [LARGE SCALE GENOMIC DNA]</scope>
    <source>
        <strain evidence="10 11">B09383</strain>
    </source>
</reference>
<dbReference type="GO" id="GO:0005506">
    <property type="term" value="F:iron ion binding"/>
    <property type="evidence" value="ECO:0007669"/>
    <property type="project" value="InterPro"/>
</dbReference>
<dbReference type="InterPro" id="IPR002974">
    <property type="entry name" value="Cyt_P450_E_CYP52_ascomycetes"/>
</dbReference>
<dbReference type="PANTHER" id="PTHR24287">
    <property type="entry name" value="P450, PUTATIVE (EUROFUNG)-RELATED"/>
    <property type="match status" value="1"/>
</dbReference>